<evidence type="ECO:0000256" key="1">
    <source>
        <dbReference type="SAM" id="MobiDB-lite"/>
    </source>
</evidence>
<accession>A0A6G0XVY3</accession>
<dbReference type="EMBL" id="VJMJ01000009">
    <property type="protein sequence ID" value="KAF0744545.1"/>
    <property type="molecule type" value="Genomic_DNA"/>
</dbReference>
<name>A0A6G0XVY3_9STRA</name>
<gene>
    <name evidence="2" type="ORF">Ae201684_001019</name>
</gene>
<protein>
    <recommendedName>
        <fullName evidence="4">PWWP domain-containing protein</fullName>
    </recommendedName>
</protein>
<evidence type="ECO:0008006" key="4">
    <source>
        <dbReference type="Google" id="ProtNLM"/>
    </source>
</evidence>
<dbReference type="VEuPathDB" id="FungiDB:AeMF1_009240"/>
<comment type="caution">
    <text evidence="2">The sequence shown here is derived from an EMBL/GenBank/DDBJ whole genome shotgun (WGS) entry which is preliminary data.</text>
</comment>
<sequence length="455" mass="52001">MEMAHSVLCLDSAIGGDNLDSMSSSNNEDGKYNRVAWGSTNRVLWWPVYLCDPATIRDELHILQKSHKNAYKSRHDPSYPIVYCLGRYIFEDKKMHIKPWHCLEHDSFVEKGLNSASDKTEREWARALREAQRIRVRGVVPYLLPPDLNKKLPAPPKSCNAPPGSIVWLYQQKNRPWVPCYIFDPMRLRHLKGNVHSSDHLATAQRNPEKYYFVYAFGEHTVSLYLKSTPAVKYWGCPEHDGLIEGLPKIPGYKSKLDKAVQEVVAFAALGHDWRMLTLPGYGFVEPNVALGLPLVSRATPVASSQTSDQSITQTPAKEKKEKKESKKRPISPPPAVEKLSKQQKKELRERLYLEKEAATQALIMTNPDYPNGVAWANRVSTMWTPVYICDLAKWLIPQGKRLEPIQVYFFGTHEIAWYTGQLKPWKCPNRLELVNSRKSFVGDEFDNSLLEAEV</sequence>
<keyword evidence="3" id="KW-1185">Reference proteome</keyword>
<proteinExistence type="predicted"/>
<organism evidence="2 3">
    <name type="scientific">Aphanomyces euteiches</name>
    <dbReference type="NCBI Taxonomy" id="100861"/>
    <lineage>
        <taxon>Eukaryota</taxon>
        <taxon>Sar</taxon>
        <taxon>Stramenopiles</taxon>
        <taxon>Oomycota</taxon>
        <taxon>Saprolegniomycetes</taxon>
        <taxon>Saprolegniales</taxon>
        <taxon>Verrucalvaceae</taxon>
        <taxon>Aphanomyces</taxon>
    </lineage>
</organism>
<evidence type="ECO:0000313" key="3">
    <source>
        <dbReference type="Proteomes" id="UP000481153"/>
    </source>
</evidence>
<feature type="region of interest" description="Disordered" evidence="1">
    <location>
        <begin position="302"/>
        <end position="343"/>
    </location>
</feature>
<feature type="compositionally biased region" description="Low complexity" evidence="1">
    <location>
        <begin position="304"/>
        <end position="315"/>
    </location>
</feature>
<dbReference type="Proteomes" id="UP000481153">
    <property type="component" value="Unassembled WGS sequence"/>
</dbReference>
<dbReference type="AlphaFoldDB" id="A0A6G0XVY3"/>
<dbReference type="Gene3D" id="2.30.30.140">
    <property type="match status" value="3"/>
</dbReference>
<evidence type="ECO:0000313" key="2">
    <source>
        <dbReference type="EMBL" id="KAF0744545.1"/>
    </source>
</evidence>
<reference evidence="2 3" key="1">
    <citation type="submission" date="2019-07" db="EMBL/GenBank/DDBJ databases">
        <title>Genomics analysis of Aphanomyces spp. identifies a new class of oomycete effector associated with host adaptation.</title>
        <authorList>
            <person name="Gaulin E."/>
        </authorList>
    </citation>
    <scope>NUCLEOTIDE SEQUENCE [LARGE SCALE GENOMIC DNA]</scope>
    <source>
        <strain evidence="2 3">ATCC 201684</strain>
    </source>
</reference>